<dbReference type="InterPro" id="IPR009057">
    <property type="entry name" value="Homeodomain-like_sf"/>
</dbReference>
<reference evidence="8 9" key="1">
    <citation type="journal article" date="2023" name="Hortic Res">
        <title>Pangenome of water caltrop reveals structural variations and asymmetric subgenome divergence after allopolyploidization.</title>
        <authorList>
            <person name="Zhang X."/>
            <person name="Chen Y."/>
            <person name="Wang L."/>
            <person name="Yuan Y."/>
            <person name="Fang M."/>
            <person name="Shi L."/>
            <person name="Lu R."/>
            <person name="Comes H.P."/>
            <person name="Ma Y."/>
            <person name="Chen Y."/>
            <person name="Huang G."/>
            <person name="Zhou Y."/>
            <person name="Zheng Z."/>
            <person name="Qiu Y."/>
        </authorList>
    </citation>
    <scope>NUCLEOTIDE SEQUENCE [LARGE SCALE GENOMIC DNA]</scope>
    <source>
        <strain evidence="8">F231</strain>
    </source>
</reference>
<dbReference type="Pfam" id="PF26575">
    <property type="entry name" value="HHO5_N"/>
    <property type="match status" value="1"/>
</dbReference>
<evidence type="ECO:0000313" key="9">
    <source>
        <dbReference type="Proteomes" id="UP001346149"/>
    </source>
</evidence>
<feature type="region of interest" description="Disordered" evidence="6">
    <location>
        <begin position="84"/>
        <end position="133"/>
    </location>
</feature>
<organism evidence="8 9">
    <name type="scientific">Trapa natans</name>
    <name type="common">Water chestnut</name>
    <dbReference type="NCBI Taxonomy" id="22666"/>
    <lineage>
        <taxon>Eukaryota</taxon>
        <taxon>Viridiplantae</taxon>
        <taxon>Streptophyta</taxon>
        <taxon>Embryophyta</taxon>
        <taxon>Tracheophyta</taxon>
        <taxon>Spermatophyta</taxon>
        <taxon>Magnoliopsida</taxon>
        <taxon>eudicotyledons</taxon>
        <taxon>Gunneridae</taxon>
        <taxon>Pentapetalae</taxon>
        <taxon>rosids</taxon>
        <taxon>malvids</taxon>
        <taxon>Myrtales</taxon>
        <taxon>Lythraceae</taxon>
        <taxon>Trapa</taxon>
    </lineage>
</organism>
<keyword evidence="4" id="KW-0804">Transcription</keyword>
<dbReference type="EMBL" id="JAXQNO010000024">
    <property type="protein sequence ID" value="KAK4762423.1"/>
    <property type="molecule type" value="Genomic_DNA"/>
</dbReference>
<dbReference type="NCBIfam" id="TIGR01557">
    <property type="entry name" value="myb_SHAQKYF"/>
    <property type="match status" value="2"/>
</dbReference>
<comment type="caution">
    <text evidence="8">The sequence shown here is derived from an EMBL/GenBank/DDBJ whole genome shotgun (WGS) entry which is preliminary data.</text>
</comment>
<dbReference type="InterPro" id="IPR044787">
    <property type="entry name" value="HHO5-like"/>
</dbReference>
<accession>A0AAN7QAH9</accession>
<gene>
    <name evidence="8" type="ORF">SAY86_008191</name>
</gene>
<feature type="region of interest" description="Disordered" evidence="6">
    <location>
        <begin position="377"/>
        <end position="424"/>
    </location>
</feature>
<comment type="subcellular location">
    <subcellularLocation>
        <location evidence="1">Nucleus</location>
    </subcellularLocation>
</comment>
<feature type="compositionally biased region" description="Low complexity" evidence="6">
    <location>
        <begin position="402"/>
        <end position="424"/>
    </location>
</feature>
<evidence type="ECO:0000256" key="2">
    <source>
        <dbReference type="ARBA" id="ARBA00023015"/>
    </source>
</evidence>
<keyword evidence="9" id="KW-1185">Reference proteome</keyword>
<protein>
    <recommendedName>
        <fullName evidence="7">HHO5-like N-terminal domain-containing protein</fullName>
    </recommendedName>
</protein>
<feature type="compositionally biased region" description="Basic and acidic residues" evidence="6">
    <location>
        <begin position="118"/>
        <end position="133"/>
    </location>
</feature>
<proteinExistence type="predicted"/>
<dbReference type="Proteomes" id="UP001346149">
    <property type="component" value="Unassembled WGS sequence"/>
</dbReference>
<dbReference type="SUPFAM" id="SSF46689">
    <property type="entry name" value="Homeodomain-like"/>
    <property type="match status" value="1"/>
</dbReference>
<evidence type="ECO:0000256" key="3">
    <source>
        <dbReference type="ARBA" id="ARBA00023125"/>
    </source>
</evidence>
<feature type="domain" description="HHO5-like N-terminal" evidence="7">
    <location>
        <begin position="7"/>
        <end position="49"/>
    </location>
</feature>
<dbReference type="AlphaFoldDB" id="A0AAN7QAH9"/>
<feature type="compositionally biased region" description="Low complexity" evidence="6">
    <location>
        <begin position="195"/>
        <end position="205"/>
    </location>
</feature>
<dbReference type="GO" id="GO:0003677">
    <property type="term" value="F:DNA binding"/>
    <property type="evidence" value="ECO:0007669"/>
    <property type="project" value="UniProtKB-KW"/>
</dbReference>
<evidence type="ECO:0000313" key="8">
    <source>
        <dbReference type="EMBL" id="KAK4762423.1"/>
    </source>
</evidence>
<feature type="region of interest" description="Disordered" evidence="6">
    <location>
        <begin position="165"/>
        <end position="228"/>
    </location>
</feature>
<keyword evidence="3" id="KW-0238">DNA-binding</keyword>
<evidence type="ECO:0000256" key="6">
    <source>
        <dbReference type="SAM" id="MobiDB-lite"/>
    </source>
</evidence>
<dbReference type="PANTHER" id="PTHR31003:SF16">
    <property type="entry name" value="TRANSCRIPTION FACTOR HHO2"/>
    <property type="match status" value="1"/>
</dbReference>
<dbReference type="GO" id="GO:0005634">
    <property type="term" value="C:nucleus"/>
    <property type="evidence" value="ECO:0007669"/>
    <property type="project" value="UniProtKB-SubCell"/>
</dbReference>
<keyword evidence="5" id="KW-0539">Nucleus</keyword>
<dbReference type="InterPro" id="IPR058673">
    <property type="entry name" value="HHO5-like_N"/>
</dbReference>
<dbReference type="Gene3D" id="1.10.10.60">
    <property type="entry name" value="Homeodomain-like"/>
    <property type="match status" value="1"/>
</dbReference>
<evidence type="ECO:0000256" key="1">
    <source>
        <dbReference type="ARBA" id="ARBA00004123"/>
    </source>
</evidence>
<dbReference type="GO" id="GO:0003700">
    <property type="term" value="F:DNA-binding transcription factor activity"/>
    <property type="evidence" value="ECO:0007669"/>
    <property type="project" value="InterPro"/>
</dbReference>
<sequence>MMNMDHREKMESYVEALEEERRKVLVFQRELPLSLELVTQAIAACKQQLAATGVADCNNNGDNGQSLSDCSEQTSTAGDPVLEEFIPMNRPSGSADDEDDEQHSHEQMKIGNDSDGGNEEKSSSADSNRKSDWLRSAQLWNQTPDRPTTGTPRKVPVVEVKSNGGAFQPFHKEQQKRSANSQQLSEKLQPAPNPTTASSCTTKTAADSRREEKMDDKEDLTEAKRKQRRCWSPELHRRFLQALQQLGGSHGNDSFWFLSSSDLKSGSIMSPLTCIERSIMFFVLVNAITAATPKQIRELMKVDGLTNDEVKSHLQKYRLHSRRPSPTIHKSSNSQTPQIVVVGGIWVPPHEFTAVAAEASMAAAANGIYAPVAAAAPPPPPPAATYPEADSTKSPHLEGIGSYSNSSPLSVSSSHTTTSSPMLH</sequence>
<feature type="compositionally biased region" description="Basic and acidic residues" evidence="6">
    <location>
        <begin position="206"/>
        <end position="224"/>
    </location>
</feature>
<evidence type="ECO:0000259" key="7">
    <source>
        <dbReference type="Pfam" id="PF26575"/>
    </source>
</evidence>
<evidence type="ECO:0000256" key="5">
    <source>
        <dbReference type="ARBA" id="ARBA00023242"/>
    </source>
</evidence>
<dbReference type="InterPro" id="IPR006447">
    <property type="entry name" value="Myb_dom_plants"/>
</dbReference>
<evidence type="ECO:0000256" key="4">
    <source>
        <dbReference type="ARBA" id="ARBA00023163"/>
    </source>
</evidence>
<dbReference type="PANTHER" id="PTHR31003">
    <property type="entry name" value="MYB FAMILY TRANSCRIPTION FACTOR"/>
    <property type="match status" value="1"/>
</dbReference>
<feature type="compositionally biased region" description="Polar residues" evidence="6">
    <location>
        <begin position="177"/>
        <end position="186"/>
    </location>
</feature>
<name>A0AAN7QAH9_TRANT</name>
<keyword evidence="2" id="KW-0805">Transcription regulation</keyword>